<dbReference type="EMBL" id="CP038033">
    <property type="protein sequence ID" value="QBQ53943.1"/>
    <property type="molecule type" value="Genomic_DNA"/>
</dbReference>
<evidence type="ECO:0000313" key="1">
    <source>
        <dbReference type="EMBL" id="QBQ53943.1"/>
    </source>
</evidence>
<dbReference type="KEGG" id="nwr:E3U44_05025"/>
<name>A0A4P7BVB4_9GAMM</name>
<protein>
    <submittedName>
        <fullName evidence="1">Uncharacterized protein</fullName>
    </submittedName>
</protein>
<dbReference type="OrthoDB" id="7062023at2"/>
<proteinExistence type="predicted"/>
<dbReference type="Proteomes" id="UP000294325">
    <property type="component" value="Chromosome"/>
</dbReference>
<dbReference type="RefSeq" id="WP_134356951.1">
    <property type="nucleotide sequence ID" value="NZ_CP038033.1"/>
</dbReference>
<sequence>MEISWILVKEVFFSLGSAAGVLALLRPVLESKHQRDLKRAQRILDLLPEQRIIDLEPCLYQLREVPKSFFDPFDQILHEVRTNQEGVRFSGPVRKHLSRELVAIQTGYQRLRTLVQVPEWEPYSRTEDGMERYYWRFNKDAFADESGIPKNYAQHLDECVDHAREITRAYQRFQIASEIHLLETPVARYLLSRRFREHGVG</sequence>
<evidence type="ECO:0000313" key="2">
    <source>
        <dbReference type="Proteomes" id="UP000294325"/>
    </source>
</evidence>
<accession>A0A4P7BVB4</accession>
<reference evidence="1 2" key="1">
    <citation type="submission" date="2019-03" db="EMBL/GenBank/DDBJ databases">
        <title>The genome sequence of Nitrosococcus wardiae strain D1FHST reveals the archetypal metabolic capacity of ammonia-oxidizing Gammaproteobacteria.</title>
        <authorList>
            <person name="Wang L."/>
            <person name="Lim C.K."/>
            <person name="Hanson T.E."/>
            <person name="Dang H."/>
            <person name="Klotz M.G."/>
        </authorList>
    </citation>
    <scope>NUCLEOTIDE SEQUENCE [LARGE SCALE GENOMIC DNA]</scope>
    <source>
        <strain evidence="1 2">D1FHS</strain>
    </source>
</reference>
<gene>
    <name evidence="1" type="ORF">E3U44_05025</name>
</gene>
<organism evidence="1 2">
    <name type="scientific">Nitrosococcus wardiae</name>
    <dbReference type="NCBI Taxonomy" id="1814290"/>
    <lineage>
        <taxon>Bacteria</taxon>
        <taxon>Pseudomonadati</taxon>
        <taxon>Pseudomonadota</taxon>
        <taxon>Gammaproteobacteria</taxon>
        <taxon>Chromatiales</taxon>
        <taxon>Chromatiaceae</taxon>
        <taxon>Nitrosococcus</taxon>
    </lineage>
</organism>
<keyword evidence="2" id="KW-1185">Reference proteome</keyword>
<dbReference type="AlphaFoldDB" id="A0A4P7BVB4"/>